<dbReference type="KEGG" id="fbe:FF125_20945"/>
<feature type="coiled-coil region" evidence="1">
    <location>
        <begin position="83"/>
        <end position="110"/>
    </location>
</feature>
<dbReference type="GO" id="GO:0000155">
    <property type="term" value="F:phosphorelay sensor kinase activity"/>
    <property type="evidence" value="ECO:0007669"/>
    <property type="project" value="InterPro"/>
</dbReference>
<dbReference type="GO" id="GO:0016020">
    <property type="term" value="C:membrane"/>
    <property type="evidence" value="ECO:0007669"/>
    <property type="project" value="InterPro"/>
</dbReference>
<keyword evidence="1" id="KW-0175">Coiled coil</keyword>
<evidence type="ECO:0000259" key="2">
    <source>
        <dbReference type="Pfam" id="PF06580"/>
    </source>
</evidence>
<dbReference type="Pfam" id="PF06580">
    <property type="entry name" value="His_kinase"/>
    <property type="match status" value="1"/>
</dbReference>
<evidence type="ECO:0000313" key="4">
    <source>
        <dbReference type="Proteomes" id="UP000306229"/>
    </source>
</evidence>
<keyword evidence="4" id="KW-1185">Reference proteome</keyword>
<accession>A0A5B7U2B2</accession>
<dbReference type="SUPFAM" id="SSF55874">
    <property type="entry name" value="ATPase domain of HSP90 chaperone/DNA topoisomerase II/histidine kinase"/>
    <property type="match status" value="1"/>
</dbReference>
<reference evidence="3 4" key="1">
    <citation type="submission" date="2019-05" db="EMBL/GenBank/DDBJ databases">
        <title>Algicella ahnfeltiae gen. nov., sp. nov., a novel marine bacterium of the family Flavobacteriaceae isolated from a red alga.</title>
        <authorList>
            <person name="Nedashkovskaya O.I."/>
            <person name="Kukhlevskiy A.D."/>
            <person name="Kim S.-G."/>
            <person name="Zhukova N.V."/>
            <person name="Mikhailov V.V."/>
        </authorList>
    </citation>
    <scope>NUCLEOTIDE SEQUENCE [LARGE SCALE GENOMIC DNA]</scope>
    <source>
        <strain evidence="3 4">10Alg115</strain>
    </source>
</reference>
<gene>
    <name evidence="3" type="ORF">FF125_20945</name>
</gene>
<dbReference type="InterPro" id="IPR036890">
    <property type="entry name" value="HATPase_C_sf"/>
</dbReference>
<dbReference type="InterPro" id="IPR050640">
    <property type="entry name" value="Bact_2-comp_sensor_kinase"/>
</dbReference>
<dbReference type="Gene3D" id="3.30.565.10">
    <property type="entry name" value="Histidine kinase-like ATPase, C-terminal domain"/>
    <property type="match status" value="1"/>
</dbReference>
<dbReference type="InterPro" id="IPR010559">
    <property type="entry name" value="Sig_transdc_His_kin_internal"/>
</dbReference>
<dbReference type="PANTHER" id="PTHR34220">
    <property type="entry name" value="SENSOR HISTIDINE KINASE YPDA"/>
    <property type="match status" value="1"/>
</dbReference>
<dbReference type="Proteomes" id="UP000306229">
    <property type="component" value="Chromosome"/>
</dbReference>
<name>A0A5B7U2B2_9FLAO</name>
<feature type="domain" description="Signal transduction histidine kinase internal region" evidence="2">
    <location>
        <begin position="105"/>
        <end position="183"/>
    </location>
</feature>
<proteinExistence type="predicted"/>
<protein>
    <recommendedName>
        <fullName evidence="2">Signal transduction histidine kinase internal region domain-containing protein</fullName>
    </recommendedName>
</protein>
<dbReference type="PANTHER" id="PTHR34220:SF7">
    <property type="entry name" value="SENSOR HISTIDINE KINASE YPDA"/>
    <property type="match status" value="1"/>
</dbReference>
<evidence type="ECO:0000256" key="1">
    <source>
        <dbReference type="SAM" id="Coils"/>
    </source>
</evidence>
<sequence>MGATLIDMFDLIPGSNELSFTIFYFGVILENILFSLGLGHKQKLILEDKNKSQATLISQLQENEKLKDTIHLQLEENLASLSLQAKTEKIQKLKEKYDKELAELKITSLRSQMNPHFIFNSLNSIKLYIINNEKENAVYYLNKFSKLIRKILNASQEKEISLADEIETMQLYINIENIRFNNEIEFEVVIDQSLNLNTIKIPSLILQPFLENAIWHGLASIKEKKILKIKVNKDDEFHLSITITDNGIGRKKSAEINSRKIHKTTSVGIKLTEERLSNFAKEYQNDYSITFTDLTDGKKKPKGTKVEIKLPLH</sequence>
<evidence type="ECO:0000313" key="3">
    <source>
        <dbReference type="EMBL" id="QCX41137.1"/>
    </source>
</evidence>
<dbReference type="OrthoDB" id="6190788at2"/>
<dbReference type="AlphaFoldDB" id="A0A5B7U2B2"/>
<dbReference type="EMBL" id="CP040749">
    <property type="protein sequence ID" value="QCX41137.1"/>
    <property type="molecule type" value="Genomic_DNA"/>
</dbReference>
<organism evidence="3 4">
    <name type="scientific">Aureibaculum algae</name>
    <dbReference type="NCBI Taxonomy" id="2584122"/>
    <lineage>
        <taxon>Bacteria</taxon>
        <taxon>Pseudomonadati</taxon>
        <taxon>Bacteroidota</taxon>
        <taxon>Flavobacteriia</taxon>
        <taxon>Flavobacteriales</taxon>
        <taxon>Flavobacteriaceae</taxon>
        <taxon>Aureibaculum</taxon>
    </lineage>
</organism>